<feature type="compositionally biased region" description="Polar residues" evidence="1">
    <location>
        <begin position="230"/>
        <end position="241"/>
    </location>
</feature>
<organism evidence="2">
    <name type="scientific">Cryptococcus bacillisporus CA1280</name>
    <dbReference type="NCBI Taxonomy" id="1296109"/>
    <lineage>
        <taxon>Eukaryota</taxon>
        <taxon>Fungi</taxon>
        <taxon>Dikarya</taxon>
        <taxon>Basidiomycota</taxon>
        <taxon>Agaricomycotina</taxon>
        <taxon>Tremellomycetes</taxon>
        <taxon>Tremellales</taxon>
        <taxon>Cryptococcaceae</taxon>
        <taxon>Cryptococcus</taxon>
        <taxon>Cryptococcus gattii species complex</taxon>
    </lineage>
</organism>
<evidence type="ECO:0000256" key="1">
    <source>
        <dbReference type="SAM" id="MobiDB-lite"/>
    </source>
</evidence>
<name>A0A0D0UHB6_CRYGA</name>
<feature type="compositionally biased region" description="Basic and acidic residues" evidence="1">
    <location>
        <begin position="282"/>
        <end position="293"/>
    </location>
</feature>
<feature type="region of interest" description="Disordered" evidence="1">
    <location>
        <begin position="149"/>
        <end position="253"/>
    </location>
</feature>
<proteinExistence type="predicted"/>
<reference evidence="2" key="1">
    <citation type="submission" date="2015-01" db="EMBL/GenBank/DDBJ databases">
        <title>The Genome Sequence of Cryptococcus gattii CA1280.</title>
        <authorList>
            <consortium name="The Broad Institute Genomics Platform"/>
            <person name="Cuomo C."/>
            <person name="Litvintseva A."/>
            <person name="Chen Y."/>
            <person name="Heitman J."/>
            <person name="Sun S."/>
            <person name="Springer D."/>
            <person name="Dromer F."/>
            <person name="Young S."/>
            <person name="Zeng Q."/>
            <person name="Gargeya S."/>
            <person name="Abouelleil A."/>
            <person name="Alvarado L."/>
            <person name="Chapman S.B."/>
            <person name="Gainer-Dewar J."/>
            <person name="Goldberg J."/>
            <person name="Griggs A."/>
            <person name="Gujja S."/>
            <person name="Hansen M."/>
            <person name="Howarth C."/>
            <person name="Imamovic A."/>
            <person name="Larimer J."/>
            <person name="Murphy C."/>
            <person name="Naylor J."/>
            <person name="Pearson M."/>
            <person name="Priest M."/>
            <person name="Roberts A."/>
            <person name="Saif S."/>
            <person name="Shea T."/>
            <person name="Sykes S."/>
            <person name="Wortman J."/>
            <person name="Nusbaum C."/>
            <person name="Birren B."/>
        </authorList>
    </citation>
    <scope>NUCLEOTIDE SEQUENCE [LARGE SCALE GENOMIC DNA]</scope>
    <source>
        <strain evidence="2">CA1280</strain>
    </source>
</reference>
<accession>A0A0D0UHB6</accession>
<feature type="region of interest" description="Disordered" evidence="1">
    <location>
        <begin position="270"/>
        <end position="356"/>
    </location>
</feature>
<dbReference type="OrthoDB" id="2564780at2759"/>
<dbReference type="EMBL" id="KN847980">
    <property type="protein sequence ID" value="KIR47583.1"/>
    <property type="molecule type" value="Genomic_DNA"/>
</dbReference>
<evidence type="ECO:0000313" key="2">
    <source>
        <dbReference type="EMBL" id="KIR47583.1"/>
    </source>
</evidence>
<feature type="compositionally biased region" description="Gly residues" evidence="1">
    <location>
        <begin position="202"/>
        <end position="214"/>
    </location>
</feature>
<protein>
    <submittedName>
        <fullName evidence="2">Uncharacterized protein</fullName>
    </submittedName>
</protein>
<feature type="region of interest" description="Disordered" evidence="1">
    <location>
        <begin position="419"/>
        <end position="441"/>
    </location>
</feature>
<dbReference type="HOGENOM" id="CLU_594490_0_0_1"/>
<feature type="region of interest" description="Disordered" evidence="1">
    <location>
        <begin position="61"/>
        <end position="90"/>
    </location>
</feature>
<sequence>MPPVRVPTEAAIIQARKIPFPASTIHSQTLNTAPTHHTPSQEPLPPSTNLQMDVLYLAPSLPSPGPLPGPGATHRHQKPLPRPALTPRPSNDALIASLKHVKSKRGKGSLMAMFESAASPDSGIKTTCMPNIVVETSSEKEATIAHQPPIAHHASQRSVNIPRPSHQRQPSARGSHPQPHGLHPPVSTLQYLDVPRSSRSGHGNGSDSGSGKGHSTGNANGSHNLPFLLSPQSNSQFSGTYGSDEDQVSFEVPQGSRLRLRVTLRWLKDGSRRGSSTNGGTSRRERSVQRSDKPPAVPPKELFCQEGSYNSKPPRQRSYRDGSQSEHPIPVNKFPNFDHSSTKISHGREKEKGNQPMYGNWKQNLNSANPVFNPTINPYYAGAPLPRHNPTEVYNVRMPFAYPQPQPPEMWVYRPLDHGQRAEQVQKKGPESLGKESVDPPSEKMTQWWLMTIYLLQEDS</sequence>
<dbReference type="AlphaFoldDB" id="A0A0D0UHB6"/>
<gene>
    <name evidence="2" type="ORF">I312_03350</name>
</gene>